<reference evidence="1 2" key="1">
    <citation type="submission" date="2021-06" db="EMBL/GenBank/DDBJ databases">
        <title>Caerostris extrusa draft genome.</title>
        <authorList>
            <person name="Kono N."/>
            <person name="Arakawa K."/>
        </authorList>
    </citation>
    <scope>NUCLEOTIDE SEQUENCE [LARGE SCALE GENOMIC DNA]</scope>
</reference>
<organism evidence="1 2">
    <name type="scientific">Caerostris extrusa</name>
    <name type="common">Bark spider</name>
    <name type="synonym">Caerostris bankana</name>
    <dbReference type="NCBI Taxonomy" id="172846"/>
    <lineage>
        <taxon>Eukaryota</taxon>
        <taxon>Metazoa</taxon>
        <taxon>Ecdysozoa</taxon>
        <taxon>Arthropoda</taxon>
        <taxon>Chelicerata</taxon>
        <taxon>Arachnida</taxon>
        <taxon>Araneae</taxon>
        <taxon>Araneomorphae</taxon>
        <taxon>Entelegynae</taxon>
        <taxon>Araneoidea</taxon>
        <taxon>Araneidae</taxon>
        <taxon>Caerostris</taxon>
    </lineage>
</organism>
<name>A0AAV4NS54_CAEEX</name>
<gene>
    <name evidence="1" type="ORF">CEXT_552391</name>
</gene>
<evidence type="ECO:0000313" key="2">
    <source>
        <dbReference type="Proteomes" id="UP001054945"/>
    </source>
</evidence>
<protein>
    <submittedName>
        <fullName evidence="1">Uncharacterized protein</fullName>
    </submittedName>
</protein>
<sequence>MVFHLRKEREWCFNFVGEYKLQESRLSHKKRNRDKLFAAISWNARTCGVGDGGKDFLFHLKVESAPWRRVAKTGYAKQKLEGGVGRFQEPPVVKKTKGSVDYKTVQLIKSFSVSFCVSLKNHFTAWHHFNPTGNFLPIFITAILSSLIYTFASPRMDIRKLELKGNFYSRPLYGQLL</sequence>
<proteinExistence type="predicted"/>
<evidence type="ECO:0000313" key="1">
    <source>
        <dbReference type="EMBL" id="GIX87601.1"/>
    </source>
</evidence>
<dbReference type="EMBL" id="BPLR01021249">
    <property type="protein sequence ID" value="GIX87601.1"/>
    <property type="molecule type" value="Genomic_DNA"/>
</dbReference>
<dbReference type="AlphaFoldDB" id="A0AAV4NS54"/>
<accession>A0AAV4NS54</accession>
<dbReference type="Proteomes" id="UP001054945">
    <property type="component" value="Unassembled WGS sequence"/>
</dbReference>
<comment type="caution">
    <text evidence="1">The sequence shown here is derived from an EMBL/GenBank/DDBJ whole genome shotgun (WGS) entry which is preliminary data.</text>
</comment>
<keyword evidence="2" id="KW-1185">Reference proteome</keyword>